<feature type="transmembrane region" description="Helical" evidence="1">
    <location>
        <begin position="28"/>
        <end position="50"/>
    </location>
</feature>
<dbReference type="InterPro" id="IPR017946">
    <property type="entry name" value="PLC-like_Pdiesterase_TIM-brl"/>
</dbReference>
<dbReference type="Pfam" id="PF03009">
    <property type="entry name" value="GDPD"/>
    <property type="match status" value="1"/>
</dbReference>
<name>A0A0P1I6L4_9RHOB</name>
<organism evidence="3 4">
    <name type="scientific">Shimia thalassica</name>
    <dbReference type="NCBI Taxonomy" id="1715693"/>
    <lineage>
        <taxon>Bacteria</taxon>
        <taxon>Pseudomonadati</taxon>
        <taxon>Pseudomonadota</taxon>
        <taxon>Alphaproteobacteria</taxon>
        <taxon>Rhodobacterales</taxon>
        <taxon>Roseobacteraceae</taxon>
    </lineage>
</organism>
<dbReference type="InterPro" id="IPR018476">
    <property type="entry name" value="GlyceroP-diester-Pdiesterase_M"/>
</dbReference>
<keyword evidence="3" id="KW-0378">Hydrolase</keyword>
<dbReference type="AlphaFoldDB" id="A0A0P1I6L4"/>
<feature type="transmembrane region" description="Helical" evidence="1">
    <location>
        <begin position="270"/>
        <end position="294"/>
    </location>
</feature>
<feature type="transmembrane region" description="Helical" evidence="1">
    <location>
        <begin position="169"/>
        <end position="188"/>
    </location>
</feature>
<dbReference type="Proteomes" id="UP000051870">
    <property type="component" value="Unassembled WGS sequence"/>
</dbReference>
<keyword evidence="1" id="KW-0472">Membrane</keyword>
<dbReference type="PANTHER" id="PTHR46211">
    <property type="entry name" value="GLYCEROPHOSPHORYL DIESTER PHOSPHODIESTERASE"/>
    <property type="match status" value="1"/>
</dbReference>
<dbReference type="PROSITE" id="PS51704">
    <property type="entry name" value="GP_PDE"/>
    <property type="match status" value="1"/>
</dbReference>
<evidence type="ECO:0000256" key="1">
    <source>
        <dbReference type="SAM" id="Phobius"/>
    </source>
</evidence>
<dbReference type="SUPFAM" id="SSF51695">
    <property type="entry name" value="PLC-like phosphodiesterases"/>
    <property type="match status" value="1"/>
</dbReference>
<keyword evidence="1" id="KW-1133">Transmembrane helix</keyword>
<feature type="domain" description="GP-PDE" evidence="2">
    <location>
        <begin position="347"/>
        <end position="577"/>
    </location>
</feature>
<keyword evidence="4" id="KW-1185">Reference proteome</keyword>
<feature type="transmembrane region" description="Helical" evidence="1">
    <location>
        <begin position="315"/>
        <end position="336"/>
    </location>
</feature>
<accession>A0A0P1I6L4</accession>
<dbReference type="RefSeq" id="WP_058310740.1">
    <property type="nucleotide sequence ID" value="NZ_CYTW01000001.1"/>
</dbReference>
<dbReference type="InterPro" id="IPR030395">
    <property type="entry name" value="GP_PDE_dom"/>
</dbReference>
<feature type="transmembrane region" description="Helical" evidence="1">
    <location>
        <begin position="226"/>
        <end position="250"/>
    </location>
</feature>
<proteinExistence type="predicted"/>
<dbReference type="Gene3D" id="3.20.20.190">
    <property type="entry name" value="Phosphatidylinositol (PI) phosphodiesterase"/>
    <property type="match status" value="1"/>
</dbReference>
<dbReference type="EC" id="3.1.4.46" evidence="3"/>
<feature type="transmembrane region" description="Helical" evidence="1">
    <location>
        <begin position="70"/>
        <end position="99"/>
    </location>
</feature>
<evidence type="ECO:0000259" key="2">
    <source>
        <dbReference type="PROSITE" id="PS51704"/>
    </source>
</evidence>
<sequence length="611" mass="67188">MDSSKSIGVYEAYGLAWRLKWPFLLSNLMFNVMVTAFVAPLMALVVRMAISLSGNPALSDFDIAFFLLSPVGFGAFLLVISLVIALSVMNSAFMMAVALHDRKTGEHRFQEGLLLVLPHLPKIAIFGALLVLRVLVITLPFLIAAALIYKFRLTEFDINYYLSEHPPEFMVSVAVIGAILAVMALILLRRLLGWAVALPMVIFDGVKPRDSFEQSELRMEGNRRLLFVRLIGWAISASIGLAIAFAIVNWMAEWLIGGAAQDLGMLARMLLIFGLVWSALNLLITTIINGALCIMLMDEADWPGKAATPAETPGWVMPALIGAIVITGGVMLGAVMNLNGLKTLQDAEVIAHRGAAGARPENTMASIEKALEDKTDWVEIDVQETADGEVVVIHDSDFMKISGVDLKIWDATMADLEDIDIGSWYGPDYADQRTPTLLEVLETAKGRSKVLIELKYYGHDVMLEQRVSDIVVAAGMADSVKIMSLKYDAVQKMKALRPEWDSGLLASASVGRVWELDTDFLAVNKAMLTPRLAREMKERDKDLYVWTVNDPLSMSHVLSLGATGLITDEPAMARDVIRQRAALSNTERLILTLGSLMGVDMEQKVYRDDSP</sequence>
<dbReference type="PANTHER" id="PTHR46211:SF8">
    <property type="entry name" value="PHOSPHODIESTERASE"/>
    <property type="match status" value="1"/>
</dbReference>
<dbReference type="EMBL" id="CYTW01000001">
    <property type="protein sequence ID" value="CUJ93549.1"/>
    <property type="molecule type" value="Genomic_DNA"/>
</dbReference>
<evidence type="ECO:0000313" key="3">
    <source>
        <dbReference type="EMBL" id="CUJ93549.1"/>
    </source>
</evidence>
<protein>
    <submittedName>
        <fullName evidence="3">Glycerophosphoryl diester phosphodiesterase</fullName>
        <ecNumber evidence="3">3.1.4.46</ecNumber>
    </submittedName>
</protein>
<reference evidence="4" key="1">
    <citation type="submission" date="2015-09" db="EMBL/GenBank/DDBJ databases">
        <authorList>
            <person name="Rodrigo-Torres Lidia"/>
            <person name="Arahal R.David."/>
        </authorList>
    </citation>
    <scope>NUCLEOTIDE SEQUENCE [LARGE SCALE GENOMIC DNA]</scope>
    <source>
        <strain evidence="4">CECT 7735</strain>
    </source>
</reference>
<dbReference type="Pfam" id="PF10110">
    <property type="entry name" value="GPDPase_memb"/>
    <property type="match status" value="1"/>
</dbReference>
<keyword evidence="1" id="KW-0812">Transmembrane</keyword>
<dbReference type="GeneID" id="83880682"/>
<gene>
    <name evidence="3" type="primary">ugpQ_1</name>
    <name evidence="3" type="ORF">PH7735_01631</name>
</gene>
<dbReference type="STRING" id="1715693.PH7735_01631"/>
<feature type="transmembrane region" description="Helical" evidence="1">
    <location>
        <begin position="123"/>
        <end position="149"/>
    </location>
</feature>
<dbReference type="GO" id="GO:0008889">
    <property type="term" value="F:glycerophosphodiester phosphodiesterase activity"/>
    <property type="evidence" value="ECO:0007669"/>
    <property type="project" value="UniProtKB-EC"/>
</dbReference>
<dbReference type="GO" id="GO:0006629">
    <property type="term" value="P:lipid metabolic process"/>
    <property type="evidence" value="ECO:0007669"/>
    <property type="project" value="InterPro"/>
</dbReference>
<evidence type="ECO:0000313" key="4">
    <source>
        <dbReference type="Proteomes" id="UP000051870"/>
    </source>
</evidence>